<organism evidence="2 3">
    <name type="scientific">Armillaria novae-zelandiae</name>
    <dbReference type="NCBI Taxonomy" id="153914"/>
    <lineage>
        <taxon>Eukaryota</taxon>
        <taxon>Fungi</taxon>
        <taxon>Dikarya</taxon>
        <taxon>Basidiomycota</taxon>
        <taxon>Agaricomycotina</taxon>
        <taxon>Agaricomycetes</taxon>
        <taxon>Agaricomycetidae</taxon>
        <taxon>Agaricales</taxon>
        <taxon>Marasmiineae</taxon>
        <taxon>Physalacriaceae</taxon>
        <taxon>Armillaria</taxon>
    </lineage>
</organism>
<gene>
    <name evidence="2" type="ORF">IW261DRAFT_1424808</name>
</gene>
<keyword evidence="3" id="KW-1185">Reference proteome</keyword>
<reference evidence="2" key="1">
    <citation type="submission" date="2023-06" db="EMBL/GenBank/DDBJ databases">
        <authorList>
            <consortium name="Lawrence Berkeley National Laboratory"/>
            <person name="Ahrendt S."/>
            <person name="Sahu N."/>
            <person name="Indic B."/>
            <person name="Wong-Bajracharya J."/>
            <person name="Merenyi Z."/>
            <person name="Ke H.-M."/>
            <person name="Monk M."/>
            <person name="Kocsube S."/>
            <person name="Drula E."/>
            <person name="Lipzen A."/>
            <person name="Balint B."/>
            <person name="Henrissat B."/>
            <person name="Andreopoulos B."/>
            <person name="Martin F.M."/>
            <person name="Harder C.B."/>
            <person name="Rigling D."/>
            <person name="Ford K.L."/>
            <person name="Foster G.D."/>
            <person name="Pangilinan J."/>
            <person name="Papanicolaou A."/>
            <person name="Barry K."/>
            <person name="LaButti K."/>
            <person name="Viragh M."/>
            <person name="Koriabine M."/>
            <person name="Yan M."/>
            <person name="Riley R."/>
            <person name="Champramary S."/>
            <person name="Plett K.L."/>
            <person name="Tsai I.J."/>
            <person name="Slot J."/>
            <person name="Sipos G."/>
            <person name="Plett J."/>
            <person name="Nagy L.G."/>
            <person name="Grigoriev I.V."/>
        </authorList>
    </citation>
    <scope>NUCLEOTIDE SEQUENCE</scope>
    <source>
        <strain evidence="2">ICMP 16352</strain>
    </source>
</reference>
<sequence>MSLSNQSTCTFLCNLLSSPSPKLSKVIVSSNDALTTFQATQLKASIMDLEGPIMEIQNEFNLLQNAAASLEMKMAQLKDNRCCYSAVLSPIHRLPTEILVEILLWTPKTYMELLDTLDNYQSFHVHQRAVVSWSELKISCLLNQEDIMVPVPMKGMVTFLNQALEHGQNHCLNFFFISYRHWMEDLNNELVELQEVIQIMDAFKIAPKLKSLNLGGMHADADILFPKENLSFFSDVRLCPGHDMVGNYLDIIALAPDLKVFFYYHYNSTISESSSGYHPQTVHQSLQMLLTSLGPLIDSLTMPDMSKTAYIGDALHHTLLPCLECLELKISLVKFDTVDYLDTNFIDMIALQSKGDDDGFGLEKMKHFCDDGLEPYLHLDDWEAHVLWEN</sequence>
<protein>
    <submittedName>
        <fullName evidence="2">Uncharacterized protein</fullName>
    </submittedName>
</protein>
<proteinExistence type="predicted"/>
<evidence type="ECO:0000256" key="1">
    <source>
        <dbReference type="SAM" id="Coils"/>
    </source>
</evidence>
<dbReference type="EMBL" id="JAUEPR010000046">
    <property type="protein sequence ID" value="KAK0471866.1"/>
    <property type="molecule type" value="Genomic_DNA"/>
</dbReference>
<feature type="coiled-coil region" evidence="1">
    <location>
        <begin position="53"/>
        <end position="80"/>
    </location>
</feature>
<name>A0AA39T8M0_9AGAR</name>
<comment type="caution">
    <text evidence="2">The sequence shown here is derived from an EMBL/GenBank/DDBJ whole genome shotgun (WGS) entry which is preliminary data.</text>
</comment>
<evidence type="ECO:0000313" key="2">
    <source>
        <dbReference type="EMBL" id="KAK0471866.1"/>
    </source>
</evidence>
<keyword evidence="1" id="KW-0175">Coiled coil</keyword>
<dbReference type="Proteomes" id="UP001175227">
    <property type="component" value="Unassembled WGS sequence"/>
</dbReference>
<accession>A0AA39T8M0</accession>
<dbReference type="AlphaFoldDB" id="A0AA39T8M0"/>
<evidence type="ECO:0000313" key="3">
    <source>
        <dbReference type="Proteomes" id="UP001175227"/>
    </source>
</evidence>